<evidence type="ECO:0000256" key="10">
    <source>
        <dbReference type="ARBA" id="ARBA00023136"/>
    </source>
</evidence>
<dbReference type="PANTHER" id="PTHR43221">
    <property type="entry name" value="PROTEASE HTPX"/>
    <property type="match status" value="1"/>
</dbReference>
<dbReference type="Gene3D" id="3.30.2010.10">
    <property type="entry name" value="Metalloproteases ('zincins'), catalytic domain"/>
    <property type="match status" value="1"/>
</dbReference>
<dbReference type="EMBL" id="SADD01000001">
    <property type="protein sequence ID" value="RVU47968.1"/>
    <property type="molecule type" value="Genomic_DNA"/>
</dbReference>
<feature type="transmembrane region" description="Helical" evidence="12">
    <location>
        <begin position="236"/>
        <end position="259"/>
    </location>
</feature>
<organism evidence="14 15">
    <name type="scientific">Lujinxingia sediminis</name>
    <dbReference type="NCBI Taxonomy" id="2480984"/>
    <lineage>
        <taxon>Bacteria</taxon>
        <taxon>Deltaproteobacteria</taxon>
        <taxon>Bradymonadales</taxon>
        <taxon>Lujinxingiaceae</taxon>
        <taxon>Lujinxingia</taxon>
    </lineage>
</organism>
<comment type="caution">
    <text evidence="14">The sequence shown here is derived from an EMBL/GenBank/DDBJ whole genome shotgun (WGS) entry which is preliminary data.</text>
</comment>
<evidence type="ECO:0000256" key="12">
    <source>
        <dbReference type="SAM" id="Phobius"/>
    </source>
</evidence>
<evidence type="ECO:0000256" key="3">
    <source>
        <dbReference type="ARBA" id="ARBA00022670"/>
    </source>
</evidence>
<evidence type="ECO:0000256" key="6">
    <source>
        <dbReference type="ARBA" id="ARBA00022801"/>
    </source>
</evidence>
<keyword evidence="7" id="KW-0862">Zinc</keyword>
<keyword evidence="9" id="KW-0482">Metalloprotease</keyword>
<keyword evidence="8 12" id="KW-1133">Transmembrane helix</keyword>
<evidence type="ECO:0000313" key="14">
    <source>
        <dbReference type="EMBL" id="RVU47968.1"/>
    </source>
</evidence>
<dbReference type="InterPro" id="IPR001915">
    <property type="entry name" value="Peptidase_M48"/>
</dbReference>
<sequence length="710" mass="77056">MMDFFEQQDSARRNTTYLIVLFAMAVVALTTVMYLPVYLVDYHITGGRFETEMVMVDGRYLALEVLDYFQWRLVGFSFLVTALVVGLGSYYKISQLGEGGSSVALELGGVEVDARSEDPLRRRLYNVVEEMSLASGVAVPLVYVLPDEVGINAFAAGYTINDAAVAVTQGALEALTRDELQAVIAHEFSHILNGDMRLNIRLIGVVHGILLISMAGRGMLEMIWRGGSRRGGKGGGGAIVFIGGVGLLLAVGGWLGVMFGRMIKSAVSRQREYLADAAAVQFTRNPAGLAGALKKIAAHQAGSGLFSPHAEEVSHMCFGRVSSRFTMTMTGWFESHPPLEERIRRWDPGYHPSQLDAIRSQLERGQARAGLAMASASATGATVGAEVGGAMMMAAARPGEPALRSGVGPGAQSHGSSGGNDWSGQSRELSYAVGAEEIVAMIGNPSPERLVYCSSLLGELPRPIMEARSDVMGATALVFALLMDEREEGRRPQIELLHAETSPAILRKVRRLWEHVSALDAEFRLPLVDLLFPTLRRMTPEQYLSFRELVGGLIYADEHVTLFEFVVQKVLMHRLEVALGNPGRRTTQFVAMRAMLPELQVLLSALAIMGHDHMSEARGAFDAGRSALPPAFAGELVFQEGAVNLQQVGAVLDRFSQASLQIKRHVINAAAFCVLGDGRVRLEEVEMLRAVCDVLDLPLPPLVPQATRRV</sequence>
<dbReference type="InterPro" id="IPR050083">
    <property type="entry name" value="HtpX_protease"/>
</dbReference>
<feature type="region of interest" description="Disordered" evidence="11">
    <location>
        <begin position="400"/>
        <end position="425"/>
    </location>
</feature>
<dbReference type="RefSeq" id="WP_127778824.1">
    <property type="nucleotide sequence ID" value="NZ_SADD01000001.1"/>
</dbReference>
<protein>
    <recommendedName>
        <fullName evidence="13">Peptidase M48 domain-containing protein</fullName>
    </recommendedName>
</protein>
<proteinExistence type="predicted"/>
<evidence type="ECO:0000256" key="11">
    <source>
        <dbReference type="SAM" id="MobiDB-lite"/>
    </source>
</evidence>
<gene>
    <name evidence="14" type="ORF">EA187_00605</name>
</gene>
<feature type="domain" description="Peptidase M48" evidence="13">
    <location>
        <begin position="122"/>
        <end position="345"/>
    </location>
</feature>
<dbReference type="PANTHER" id="PTHR43221:SF2">
    <property type="entry name" value="PROTEASE HTPX HOMOLOG"/>
    <property type="match status" value="1"/>
</dbReference>
<keyword evidence="5" id="KW-0479">Metal-binding</keyword>
<evidence type="ECO:0000256" key="8">
    <source>
        <dbReference type="ARBA" id="ARBA00022989"/>
    </source>
</evidence>
<evidence type="ECO:0000256" key="4">
    <source>
        <dbReference type="ARBA" id="ARBA00022692"/>
    </source>
</evidence>
<evidence type="ECO:0000256" key="7">
    <source>
        <dbReference type="ARBA" id="ARBA00022833"/>
    </source>
</evidence>
<dbReference type="CDD" id="cd07340">
    <property type="entry name" value="M48B_Htpx_like"/>
    <property type="match status" value="1"/>
</dbReference>
<keyword evidence="15" id="KW-1185">Reference proteome</keyword>
<keyword evidence="4 12" id="KW-0812">Transmembrane</keyword>
<evidence type="ECO:0000256" key="2">
    <source>
        <dbReference type="ARBA" id="ARBA00022475"/>
    </source>
</evidence>
<evidence type="ECO:0000256" key="9">
    <source>
        <dbReference type="ARBA" id="ARBA00023049"/>
    </source>
</evidence>
<keyword evidence="3" id="KW-0645">Protease</keyword>
<evidence type="ECO:0000259" key="13">
    <source>
        <dbReference type="Pfam" id="PF01435"/>
    </source>
</evidence>
<evidence type="ECO:0000256" key="1">
    <source>
        <dbReference type="ARBA" id="ARBA00001947"/>
    </source>
</evidence>
<evidence type="ECO:0000256" key="5">
    <source>
        <dbReference type="ARBA" id="ARBA00022723"/>
    </source>
</evidence>
<feature type="compositionally biased region" description="Polar residues" evidence="11">
    <location>
        <begin position="413"/>
        <end position="425"/>
    </location>
</feature>
<feature type="transmembrane region" description="Helical" evidence="12">
    <location>
        <begin position="198"/>
        <end position="216"/>
    </location>
</feature>
<evidence type="ECO:0000313" key="15">
    <source>
        <dbReference type="Proteomes" id="UP000282926"/>
    </source>
</evidence>
<dbReference type="Proteomes" id="UP000282926">
    <property type="component" value="Unassembled WGS sequence"/>
</dbReference>
<dbReference type="Pfam" id="PF01435">
    <property type="entry name" value="Peptidase_M48"/>
    <property type="match status" value="1"/>
</dbReference>
<feature type="transmembrane region" description="Helical" evidence="12">
    <location>
        <begin position="69"/>
        <end position="91"/>
    </location>
</feature>
<accession>A0ABY0CWA8</accession>
<name>A0ABY0CWA8_9DELT</name>
<feature type="transmembrane region" description="Helical" evidence="12">
    <location>
        <begin position="16"/>
        <end position="39"/>
    </location>
</feature>
<keyword evidence="10 12" id="KW-0472">Membrane</keyword>
<keyword evidence="2" id="KW-1003">Cell membrane</keyword>
<reference evidence="14 15" key="1">
    <citation type="submission" date="2019-01" db="EMBL/GenBank/DDBJ databases">
        <title>Lujinxingia litoralis gen. nov., sp. nov. and Lujinxingia sediminis gen. nov., sp. nov., new members in the order Bradymonadales, isolated from coastal sediment.</title>
        <authorList>
            <person name="Li C.-M."/>
        </authorList>
    </citation>
    <scope>NUCLEOTIDE SEQUENCE [LARGE SCALE GENOMIC DNA]</scope>
    <source>
        <strain evidence="14 15">SEH01</strain>
    </source>
</reference>
<comment type="cofactor">
    <cofactor evidence="1">
        <name>Zn(2+)</name>
        <dbReference type="ChEBI" id="CHEBI:29105"/>
    </cofactor>
</comment>
<keyword evidence="6" id="KW-0378">Hydrolase</keyword>